<evidence type="ECO:0000313" key="2">
    <source>
        <dbReference type="Proteomes" id="UP000009273"/>
    </source>
</evidence>
<proteinExistence type="predicted"/>
<gene>
    <name evidence="1" type="primary">15</name>
    <name evidence="1" type="ORF">G_15</name>
</gene>
<dbReference type="KEGG" id="vg:18563234"/>
<dbReference type="GeneID" id="18563234"/>
<accession>G3MB85</accession>
<dbReference type="RefSeq" id="YP_009015326.1">
    <property type="nucleotide sequence ID" value="NC_023719.1"/>
</dbReference>
<dbReference type="EMBL" id="JN638751">
    <property type="protein sequence ID" value="AEO93286.1"/>
    <property type="molecule type" value="Genomic_DNA"/>
</dbReference>
<name>G3MB85_9CAUD</name>
<keyword evidence="2" id="KW-1185">Reference proteome</keyword>
<evidence type="ECO:0000313" key="1">
    <source>
        <dbReference type="EMBL" id="AEO93286.1"/>
    </source>
</evidence>
<sequence>MLERMGVSKMVKQYILSIDSEMKEYFGEKISLLENQMKDVFSQANLAINNSSYLYLIENFIKDILDTSISLIDYYVDGIYNSGKTVSRKKLKLQKQIPDDGERYAFTDKDKLFIEKYKSEKLVSLQLELQKAIFAYIENKLSNEIDNNDSKVIDLIKEDLDSSYEEIIDILVREILMLFKRSQIEEYKNLNIKEISIITEDESLCCPVCIAKSNKILKIDEVINDFGLKDGNHHSFCNYSLDPIISLGKNEELNNEVNTNIDFNILSLSFKNVPIELEYRINKLVSKFKIYGKKYLREIEFNFVKNITEENDWFNSVKSHYSNSENKSAIDNVLQAQDDLKDKTMSFDFNDKCYISINSLDYQSVEEIITRKLMNDSLVIDNWVTDRYQTKIDSKYVGNGIVIYQDPFVNQLAQDSPFDYLLESIIVYVNKPKQLEVLDKEIFDYIKEKIFNGIQFFK</sequence>
<protein>
    <submittedName>
        <fullName evidence="1">Gp15</fullName>
    </submittedName>
</protein>
<dbReference type="Proteomes" id="UP000009273">
    <property type="component" value="Segment"/>
</dbReference>
<organism evidence="1 2">
    <name type="scientific">Bacillus phage G</name>
    <dbReference type="NCBI Taxonomy" id="2884420"/>
    <lineage>
        <taxon>Viruses</taxon>
        <taxon>Duplodnaviria</taxon>
        <taxon>Heunggongvirae</taxon>
        <taxon>Uroviricota</taxon>
        <taxon>Caudoviricetes</taxon>
        <taxon>Donellivirus</taxon>
        <taxon>Donellivirus gee</taxon>
    </lineage>
</organism>
<reference evidence="1 2" key="1">
    <citation type="submission" date="2011-09" db="EMBL/GenBank/DDBJ databases">
        <authorList>
            <person name="Pope W.H."/>
            <person name="Pedulla M.L."/>
            <person name="Ford M.E."/>
            <person name="Peebles C.L."/>
            <person name="Hatfull G.H."/>
            <person name="Hendrix R.W."/>
        </authorList>
    </citation>
    <scope>NUCLEOTIDE SEQUENCE [LARGE SCALE GENOMIC DNA]</scope>
    <source>
        <strain evidence="1">G</strain>
    </source>
</reference>